<feature type="transmembrane region" description="Helical" evidence="13">
    <location>
        <begin position="293"/>
        <end position="315"/>
    </location>
</feature>
<dbReference type="Proteomes" id="UP001652445">
    <property type="component" value="Unassembled WGS sequence"/>
</dbReference>
<keyword evidence="7 15" id="KW-0418">Kinase</keyword>
<dbReference type="PROSITE" id="PS50885">
    <property type="entry name" value="HAMP"/>
    <property type="match status" value="1"/>
</dbReference>
<dbReference type="RefSeq" id="WP_262683096.1">
    <property type="nucleotide sequence ID" value="NZ_JAOQIO010000010.1"/>
</dbReference>
<evidence type="ECO:0000256" key="2">
    <source>
        <dbReference type="ARBA" id="ARBA00022475"/>
    </source>
</evidence>
<keyword evidence="11 13" id="KW-0472">Membrane</keyword>
<evidence type="ECO:0000256" key="3">
    <source>
        <dbReference type="ARBA" id="ARBA00022553"/>
    </source>
</evidence>
<comment type="subcellular location">
    <subcellularLocation>
        <location evidence="1">Cell membrane</location>
        <topology evidence="1">Multi-pass membrane protein</topology>
    </subcellularLocation>
</comment>
<keyword evidence="10" id="KW-0902">Two-component regulatory system</keyword>
<accession>A0ABT2UD01</accession>
<dbReference type="Pfam" id="PF02518">
    <property type="entry name" value="HATPase_c"/>
    <property type="match status" value="1"/>
</dbReference>
<evidence type="ECO:0000259" key="14">
    <source>
        <dbReference type="PROSITE" id="PS50885"/>
    </source>
</evidence>
<keyword evidence="16" id="KW-1185">Reference proteome</keyword>
<dbReference type="CDD" id="cd06225">
    <property type="entry name" value="HAMP"/>
    <property type="match status" value="1"/>
</dbReference>
<dbReference type="InterPro" id="IPR050640">
    <property type="entry name" value="Bact_2-comp_sensor_kinase"/>
</dbReference>
<dbReference type="Pfam" id="PF06580">
    <property type="entry name" value="His_kinase"/>
    <property type="match status" value="1"/>
</dbReference>
<evidence type="ECO:0000256" key="5">
    <source>
        <dbReference type="ARBA" id="ARBA00022692"/>
    </source>
</evidence>
<keyword evidence="2" id="KW-1003">Cell membrane</keyword>
<name>A0ABT2UD01_9BACL</name>
<comment type="caution">
    <text evidence="15">The sequence shown here is derived from an EMBL/GenBank/DDBJ whole genome shotgun (WGS) entry which is preliminary data.</text>
</comment>
<evidence type="ECO:0000256" key="9">
    <source>
        <dbReference type="ARBA" id="ARBA00022989"/>
    </source>
</evidence>
<dbReference type="GO" id="GO:0016301">
    <property type="term" value="F:kinase activity"/>
    <property type="evidence" value="ECO:0007669"/>
    <property type="project" value="UniProtKB-KW"/>
</dbReference>
<evidence type="ECO:0000256" key="11">
    <source>
        <dbReference type="ARBA" id="ARBA00023136"/>
    </source>
</evidence>
<keyword evidence="9 13" id="KW-1133">Transmembrane helix</keyword>
<evidence type="ECO:0000256" key="7">
    <source>
        <dbReference type="ARBA" id="ARBA00022777"/>
    </source>
</evidence>
<dbReference type="Gene3D" id="6.10.340.10">
    <property type="match status" value="1"/>
</dbReference>
<evidence type="ECO:0000256" key="10">
    <source>
        <dbReference type="ARBA" id="ARBA00023012"/>
    </source>
</evidence>
<dbReference type="InterPro" id="IPR036890">
    <property type="entry name" value="HATPase_C_sf"/>
</dbReference>
<evidence type="ECO:0000313" key="16">
    <source>
        <dbReference type="Proteomes" id="UP001652445"/>
    </source>
</evidence>
<sequence length="586" mass="66712">MSWIKKSLFAKLLTGMLIASVIPFFLSNVIAYQTNSNSVKRQIIELNKHSMKIRMDGLKRYFVELSDLAVSFYKDEDLMKYLQSSEITPYEALYFSQQMQKIYASHLELKAVDFMSALSGQRYMINSNGQSIQSSDPKMIKAQANEWDITKEFQVSHMGKDRILSMNKLLIDYPDSRVLGLTSLYIGPKEIAGIVSGISNPEEESSEFFLIHQKPQLAFTSDSDLNQAGDDKITAMVASIRDQNGFISGEWNGAQGVFIYATDQFRKLPLTIVRFVPDSTINKAANQTLSQSLIVQSIGIVFIIVLVTLMSYYMILRIKRMIRNMAKVQTGNFKVDKKTGVADELGVLEERFQNMVRQLDILINEEYRNRLELSTARLKMLQSQINPHFLYNTLQSIGTLALSHGVREIHDKIAELGDIFRYSMDLKTEVVTLQTELRHIENYLSLQGGRFASKLSYKISCPPQLMNIQVPKMILQPLVENSIVHGMEKGRGNGTVHICIESGAAIEIRIIDNGKGLDSKMIEQLEQSYTDYQFNSDTRIGLLNVLHRLQLYYGPEFHWRIRSVPYEATVVSFTIPYQTAEGRTES</sequence>
<evidence type="ECO:0000256" key="1">
    <source>
        <dbReference type="ARBA" id="ARBA00004651"/>
    </source>
</evidence>
<dbReference type="InterPro" id="IPR003660">
    <property type="entry name" value="HAMP_dom"/>
</dbReference>
<evidence type="ECO:0000256" key="8">
    <source>
        <dbReference type="ARBA" id="ARBA00022840"/>
    </source>
</evidence>
<proteinExistence type="predicted"/>
<keyword evidence="12" id="KW-0175">Coiled coil</keyword>
<dbReference type="Gene3D" id="3.30.565.10">
    <property type="entry name" value="Histidine kinase-like ATPase, C-terminal domain"/>
    <property type="match status" value="1"/>
</dbReference>
<evidence type="ECO:0000256" key="4">
    <source>
        <dbReference type="ARBA" id="ARBA00022679"/>
    </source>
</evidence>
<keyword evidence="6" id="KW-0547">Nucleotide-binding</keyword>
<feature type="transmembrane region" description="Helical" evidence="13">
    <location>
        <begin position="12"/>
        <end position="32"/>
    </location>
</feature>
<keyword evidence="5 13" id="KW-0812">Transmembrane</keyword>
<feature type="domain" description="HAMP" evidence="14">
    <location>
        <begin position="312"/>
        <end position="364"/>
    </location>
</feature>
<reference evidence="15 16" key="1">
    <citation type="submission" date="2022-09" db="EMBL/GenBank/DDBJ databases">
        <authorList>
            <person name="Han X.L."/>
            <person name="Wang Q."/>
            <person name="Lu T."/>
        </authorList>
    </citation>
    <scope>NUCLEOTIDE SEQUENCE [LARGE SCALE GENOMIC DNA]</scope>
    <source>
        <strain evidence="15 16">WQ 127069</strain>
    </source>
</reference>
<evidence type="ECO:0000256" key="12">
    <source>
        <dbReference type="SAM" id="Coils"/>
    </source>
</evidence>
<evidence type="ECO:0000256" key="13">
    <source>
        <dbReference type="SAM" id="Phobius"/>
    </source>
</evidence>
<dbReference type="EMBL" id="JAOQIO010000010">
    <property type="protein sequence ID" value="MCU6791559.1"/>
    <property type="molecule type" value="Genomic_DNA"/>
</dbReference>
<organism evidence="15 16">
    <name type="scientific">Paenibacillus baimaensis</name>
    <dbReference type="NCBI Taxonomy" id="2982185"/>
    <lineage>
        <taxon>Bacteria</taxon>
        <taxon>Bacillati</taxon>
        <taxon>Bacillota</taxon>
        <taxon>Bacilli</taxon>
        <taxon>Bacillales</taxon>
        <taxon>Paenibacillaceae</taxon>
        <taxon>Paenibacillus</taxon>
    </lineage>
</organism>
<feature type="coiled-coil region" evidence="12">
    <location>
        <begin position="345"/>
        <end position="384"/>
    </location>
</feature>
<dbReference type="PANTHER" id="PTHR34220">
    <property type="entry name" value="SENSOR HISTIDINE KINASE YPDA"/>
    <property type="match status" value="1"/>
</dbReference>
<evidence type="ECO:0000256" key="6">
    <source>
        <dbReference type="ARBA" id="ARBA00022741"/>
    </source>
</evidence>
<keyword evidence="3" id="KW-0597">Phosphoprotein</keyword>
<protein>
    <submittedName>
        <fullName evidence="15">Histidine kinase</fullName>
    </submittedName>
</protein>
<dbReference type="PANTHER" id="PTHR34220:SF11">
    <property type="entry name" value="SENSOR PROTEIN KINASE HPTS"/>
    <property type="match status" value="1"/>
</dbReference>
<dbReference type="SUPFAM" id="SSF55874">
    <property type="entry name" value="ATPase domain of HSP90 chaperone/DNA topoisomerase II/histidine kinase"/>
    <property type="match status" value="1"/>
</dbReference>
<dbReference type="InterPro" id="IPR003594">
    <property type="entry name" value="HATPase_dom"/>
</dbReference>
<keyword evidence="4" id="KW-0808">Transferase</keyword>
<dbReference type="InterPro" id="IPR010559">
    <property type="entry name" value="Sig_transdc_His_kin_internal"/>
</dbReference>
<keyword evidence="8" id="KW-0067">ATP-binding</keyword>
<gene>
    <name evidence="15" type="ORF">OB236_05385</name>
</gene>
<evidence type="ECO:0000313" key="15">
    <source>
        <dbReference type="EMBL" id="MCU6791559.1"/>
    </source>
</evidence>